<evidence type="ECO:0000313" key="1">
    <source>
        <dbReference type="EMBL" id="QHT91923.1"/>
    </source>
</evidence>
<organism evidence="1">
    <name type="scientific">viral metagenome</name>
    <dbReference type="NCBI Taxonomy" id="1070528"/>
    <lineage>
        <taxon>unclassified sequences</taxon>
        <taxon>metagenomes</taxon>
        <taxon>organismal metagenomes</taxon>
    </lineage>
</organism>
<protein>
    <submittedName>
        <fullName evidence="1">Uncharacterized protein</fullName>
    </submittedName>
</protein>
<dbReference type="EMBL" id="MN740172">
    <property type="protein sequence ID" value="QHT91923.1"/>
    <property type="molecule type" value="Genomic_DNA"/>
</dbReference>
<name>A0A6C0IK80_9ZZZZ</name>
<accession>A0A6C0IK80</accession>
<sequence>MAQLSEEVAFVNSKFGDSMPDVVVYIKSHGSLIINKKMQESSLRVDSYDLFSLPGVLDNILIFMMSGIGNSASDGDPMLSVFPTITPDHKFSDIFKYLDDKYKETHPERIQQYRQMKTSLGSYSLQPLIQGQEFTNAFINKYLLLGDRDPRYPDWDDDIFVTDNEGNKIEVSDLGSVANLLAAKRGISYYMAVRLIEIALTVDAGLVGGYDVMIPGNFDDERRIKNGRIQRLTLRELLYLLYLLGYKNPLILDSSCTGNLSLSSEKTERLISRTATKMVGPFFDVDRLLVQDKDMNTNFTHCDITIFEKICNDTIEMNEYIKSQLMCDDSQALSVIRITGTDKDNIDSFIQLYNGMGNNEDNFYFLLDVAKIAPYDEYGNINLVEYFKIVIAAQYIITNVEGCPESLAIRVLQQSNTMNMDVNIALAQGAMVVMNSVPGCPGSLAISAISRSIDKKIENLVDATSESVGRAIVLAGAALYVMNELTCTADQALKGIGKTKSVDGSLNVEAAIQYLRSSRGGKRIKKTIRRKRNAQRSRKRRRK</sequence>
<reference evidence="1" key="1">
    <citation type="journal article" date="2020" name="Nature">
        <title>Giant virus diversity and host interactions through global metagenomics.</title>
        <authorList>
            <person name="Schulz F."/>
            <person name="Roux S."/>
            <person name="Paez-Espino D."/>
            <person name="Jungbluth S."/>
            <person name="Walsh D.A."/>
            <person name="Denef V.J."/>
            <person name="McMahon K.D."/>
            <person name="Konstantinidis K.T."/>
            <person name="Eloe-Fadrosh E.A."/>
            <person name="Kyrpides N.C."/>
            <person name="Woyke T."/>
        </authorList>
    </citation>
    <scope>NUCLEOTIDE SEQUENCE</scope>
    <source>
        <strain evidence="1">GVMAG-M-3300023184-86</strain>
    </source>
</reference>
<dbReference type="AlphaFoldDB" id="A0A6C0IK80"/>
<proteinExistence type="predicted"/>